<comment type="caution">
    <text evidence="3">The sequence shown here is derived from an EMBL/GenBank/DDBJ whole genome shotgun (WGS) entry which is preliminary data.</text>
</comment>
<feature type="domain" description="Transposase zinc-binding" evidence="2">
    <location>
        <begin position="6"/>
        <end position="97"/>
    </location>
</feature>
<evidence type="ECO:0000313" key="4">
    <source>
        <dbReference type="Proteomes" id="UP000617555"/>
    </source>
</evidence>
<feature type="domain" description="Transposase IS801/IS1294" evidence="1">
    <location>
        <begin position="139"/>
        <end position="300"/>
    </location>
</feature>
<dbReference type="Pfam" id="PF04986">
    <property type="entry name" value="Y2_Tnp"/>
    <property type="match status" value="1"/>
</dbReference>
<dbReference type="InterPro" id="IPR054832">
    <property type="entry name" value="transpos_IS91"/>
</dbReference>
<accession>A0ABQ1J1M2</accession>
<keyword evidence="4" id="KW-1185">Reference proteome</keyword>
<dbReference type="InterPro" id="IPR007069">
    <property type="entry name" value="Transposase_32"/>
</dbReference>
<dbReference type="PANTHER" id="PTHR37023:SF1">
    <property type="entry name" value="ISSOD25 TRANSPOSASE TNPA_ISSOD25"/>
    <property type="match status" value="1"/>
</dbReference>
<dbReference type="RefSeq" id="WP_188738536.1">
    <property type="nucleotide sequence ID" value="NZ_BMII01000010.1"/>
</dbReference>
<dbReference type="PANTHER" id="PTHR37023">
    <property type="entry name" value="TRANSPOSASE"/>
    <property type="match status" value="1"/>
</dbReference>
<proteinExistence type="predicted"/>
<dbReference type="EMBL" id="BMII01000010">
    <property type="protein sequence ID" value="GGB55124.1"/>
    <property type="molecule type" value="Genomic_DNA"/>
</dbReference>
<dbReference type="Proteomes" id="UP000617555">
    <property type="component" value="Unassembled WGS sequence"/>
</dbReference>
<reference evidence="4" key="1">
    <citation type="journal article" date="2019" name="Int. J. Syst. Evol. Microbiol.">
        <title>The Global Catalogue of Microorganisms (GCM) 10K type strain sequencing project: providing services to taxonomists for standard genome sequencing and annotation.</title>
        <authorList>
            <consortium name="The Broad Institute Genomics Platform"/>
            <consortium name="The Broad Institute Genome Sequencing Center for Infectious Disease"/>
            <person name="Wu L."/>
            <person name="Ma J."/>
        </authorList>
    </citation>
    <scope>NUCLEOTIDE SEQUENCE [LARGE SCALE GENOMIC DNA]</scope>
    <source>
        <strain evidence="4">CGMCC 1.15339</strain>
    </source>
</reference>
<dbReference type="NCBIfam" id="NF033538">
    <property type="entry name" value="transpos_IS91"/>
    <property type="match status" value="1"/>
</dbReference>
<gene>
    <name evidence="3" type="primary">tnpA</name>
    <name evidence="3" type="ORF">GCM10011607_14620</name>
</gene>
<organism evidence="3 4">
    <name type="scientific">Shewanella inventionis</name>
    <dbReference type="NCBI Taxonomy" id="1738770"/>
    <lineage>
        <taxon>Bacteria</taxon>
        <taxon>Pseudomonadati</taxon>
        <taxon>Pseudomonadota</taxon>
        <taxon>Gammaproteobacteria</taxon>
        <taxon>Alteromonadales</taxon>
        <taxon>Shewanellaceae</taxon>
        <taxon>Shewanella</taxon>
    </lineage>
</organism>
<protein>
    <submittedName>
        <fullName evidence="3">IS91 family transposase</fullName>
    </submittedName>
</protein>
<dbReference type="InterPro" id="IPR026889">
    <property type="entry name" value="Zn_Tnp"/>
</dbReference>
<dbReference type="Pfam" id="PF14319">
    <property type="entry name" value="Zn_Tnp_IS91"/>
    <property type="match status" value="1"/>
</dbReference>
<evidence type="ECO:0000313" key="3">
    <source>
        <dbReference type="EMBL" id="GGB55124.1"/>
    </source>
</evidence>
<evidence type="ECO:0000259" key="2">
    <source>
        <dbReference type="Pfam" id="PF14319"/>
    </source>
</evidence>
<evidence type="ECO:0000259" key="1">
    <source>
        <dbReference type="Pfam" id="PF04986"/>
    </source>
</evidence>
<name>A0ABQ1J1M2_9GAMM</name>
<sequence>MKFIDILRDHLDVFNQAYDGQITTSMRQAINAMLSCRTHTQRASLWTCQGCTHTADFPLSCGHRSCPQCQYNTTADWLAKQQTKLLPVDYFMVTFTLPYELHVAAKYQPESLYPAMFSVAASVLKDFALNSPKLSGDIGFTGVLHTHSRRRDLHPHIHFIIPAGSFNKTQQHWKKNKGKYLFNAFNLAKVWRARLLEQLVKLNLKLPTSLPKKWVVDCQHVGKGLPALQYLSRYLYRGVLPDKNIKRLVDDNVSFEYEDSQTKSTKVRTLPTIEFLWLILQHVLPKGLRRVRDYGLLRGNAKKLRLQIQLMLAVAGAVFPIIPEIKRRLATRRCPCCQQPMRFMGIVKRPTNLIP</sequence>